<accession>A0AAN9UXD2</accession>
<dbReference type="SUPFAM" id="SSF51905">
    <property type="entry name" value="FAD/NAD(P)-binding domain"/>
    <property type="match status" value="1"/>
</dbReference>
<feature type="region of interest" description="Disordered" evidence="2">
    <location>
        <begin position="219"/>
        <end position="240"/>
    </location>
</feature>
<comment type="caution">
    <text evidence="4">The sequence shown here is derived from an EMBL/GenBank/DDBJ whole genome shotgun (WGS) entry which is preliminary data.</text>
</comment>
<proteinExistence type="inferred from homology"/>
<dbReference type="SUPFAM" id="SSF54373">
    <property type="entry name" value="FAD-linked reductases, C-terminal domain"/>
    <property type="match status" value="1"/>
</dbReference>
<sequence>MLPYRILMLSGIGPSDHLQQYGIPVHVDAPDVGQHFADHFQLVLNWRLRDPSKGYAVGSDNPLFSEPQYGTGSHISWVTSTTGPRSGLAAAVDADDASDPNGGGDGAGDRQQSHYLLRTTQATMETLIDYESDPSVPGDHDGDTMIAASANPPDGSHIASVMVGLKPTSRGTVRLRSARIADPPLIDPNYLATAVDRWAWREGVRGVVALMTAPNTTLGRGVVDGETPPPENAGGPALTTSSTDEEIEARVRAAGYNTYHPMGSCAMGRVVDPADLRVVGVEGLRVVDASVIPIAIGAHTQAPVYALAERAAAMIAGRA</sequence>
<feature type="domain" description="Glucose-methanol-choline oxidoreductase C-terminal" evidence="3">
    <location>
        <begin position="167"/>
        <end position="308"/>
    </location>
</feature>
<dbReference type="GO" id="GO:0050660">
    <property type="term" value="F:flavin adenine dinucleotide binding"/>
    <property type="evidence" value="ECO:0007669"/>
    <property type="project" value="InterPro"/>
</dbReference>
<name>A0AAN9UXD2_9PEZI</name>
<keyword evidence="5" id="KW-1185">Reference proteome</keyword>
<feature type="region of interest" description="Disordered" evidence="2">
    <location>
        <begin position="86"/>
        <end position="112"/>
    </location>
</feature>
<dbReference type="InterPro" id="IPR036188">
    <property type="entry name" value="FAD/NAD-bd_sf"/>
</dbReference>
<evidence type="ECO:0000313" key="4">
    <source>
        <dbReference type="EMBL" id="KAK7757305.1"/>
    </source>
</evidence>
<evidence type="ECO:0000256" key="2">
    <source>
        <dbReference type="SAM" id="MobiDB-lite"/>
    </source>
</evidence>
<dbReference type="GO" id="GO:0016614">
    <property type="term" value="F:oxidoreductase activity, acting on CH-OH group of donors"/>
    <property type="evidence" value="ECO:0007669"/>
    <property type="project" value="InterPro"/>
</dbReference>
<dbReference type="Proteomes" id="UP001320420">
    <property type="component" value="Unassembled WGS sequence"/>
</dbReference>
<dbReference type="Pfam" id="PF05199">
    <property type="entry name" value="GMC_oxred_C"/>
    <property type="match status" value="1"/>
</dbReference>
<dbReference type="PANTHER" id="PTHR11552:SF123">
    <property type="entry name" value="GMC OXIDOREDUCTASE (AFU_ORTHOLOGUE AFUA_2G01770)-RELATED"/>
    <property type="match status" value="1"/>
</dbReference>
<gene>
    <name evidence="4" type="ORF">SLS62_000855</name>
</gene>
<comment type="similarity">
    <text evidence="1">Belongs to the GMC oxidoreductase family.</text>
</comment>
<dbReference type="InterPro" id="IPR007867">
    <property type="entry name" value="GMC_OxRtase_C"/>
</dbReference>
<dbReference type="Gene3D" id="3.30.560.10">
    <property type="entry name" value="Glucose Oxidase, domain 3"/>
    <property type="match status" value="1"/>
</dbReference>
<protein>
    <recommendedName>
        <fullName evidence="3">Glucose-methanol-choline oxidoreductase C-terminal domain-containing protein</fullName>
    </recommendedName>
</protein>
<dbReference type="PANTHER" id="PTHR11552">
    <property type="entry name" value="GLUCOSE-METHANOL-CHOLINE GMC OXIDOREDUCTASE"/>
    <property type="match status" value="1"/>
</dbReference>
<evidence type="ECO:0000313" key="5">
    <source>
        <dbReference type="Proteomes" id="UP001320420"/>
    </source>
</evidence>
<evidence type="ECO:0000259" key="3">
    <source>
        <dbReference type="Pfam" id="PF05199"/>
    </source>
</evidence>
<evidence type="ECO:0000256" key="1">
    <source>
        <dbReference type="ARBA" id="ARBA00010790"/>
    </source>
</evidence>
<reference evidence="4 5" key="1">
    <citation type="submission" date="2024-02" db="EMBL/GenBank/DDBJ databases">
        <title>De novo assembly and annotation of 12 fungi associated with fruit tree decline syndrome in Ontario, Canada.</title>
        <authorList>
            <person name="Sulman M."/>
            <person name="Ellouze W."/>
            <person name="Ilyukhin E."/>
        </authorList>
    </citation>
    <scope>NUCLEOTIDE SEQUENCE [LARGE SCALE GENOMIC DNA]</scope>
    <source>
        <strain evidence="4 5">M11/M66-122</strain>
    </source>
</reference>
<dbReference type="InterPro" id="IPR012132">
    <property type="entry name" value="GMC_OxRdtase"/>
</dbReference>
<organism evidence="4 5">
    <name type="scientific">Diatrype stigma</name>
    <dbReference type="NCBI Taxonomy" id="117547"/>
    <lineage>
        <taxon>Eukaryota</taxon>
        <taxon>Fungi</taxon>
        <taxon>Dikarya</taxon>
        <taxon>Ascomycota</taxon>
        <taxon>Pezizomycotina</taxon>
        <taxon>Sordariomycetes</taxon>
        <taxon>Xylariomycetidae</taxon>
        <taxon>Xylariales</taxon>
        <taxon>Diatrypaceae</taxon>
        <taxon>Diatrype</taxon>
    </lineage>
</organism>
<dbReference type="Gene3D" id="3.50.50.60">
    <property type="entry name" value="FAD/NAD(P)-binding domain"/>
    <property type="match status" value="1"/>
</dbReference>
<dbReference type="EMBL" id="JAKJXP020000003">
    <property type="protein sequence ID" value="KAK7757305.1"/>
    <property type="molecule type" value="Genomic_DNA"/>
</dbReference>
<dbReference type="AlphaFoldDB" id="A0AAN9UXD2"/>